<dbReference type="AlphaFoldDB" id="A0A3P3W8Y3"/>
<feature type="chain" id="PRO_5018255310" evidence="1">
    <location>
        <begin position="21"/>
        <end position="327"/>
    </location>
</feature>
<dbReference type="PANTHER" id="PTHR43265:SF1">
    <property type="entry name" value="ESTERASE ESTD"/>
    <property type="match status" value="1"/>
</dbReference>
<dbReference type="Proteomes" id="UP000275719">
    <property type="component" value="Unassembled WGS sequence"/>
</dbReference>
<proteinExistence type="predicted"/>
<name>A0A3P3W8Y3_9FLAO</name>
<dbReference type="InterPro" id="IPR029058">
    <property type="entry name" value="AB_hydrolase_fold"/>
</dbReference>
<reference evidence="2 3" key="1">
    <citation type="submission" date="2018-11" db="EMBL/GenBank/DDBJ databases">
        <title>Flavobacterium sp. nov., YIM 102701-2 draft genome.</title>
        <authorList>
            <person name="Li G."/>
            <person name="Jiang Y."/>
        </authorList>
    </citation>
    <scope>NUCLEOTIDE SEQUENCE [LARGE SCALE GENOMIC DNA]</scope>
    <source>
        <strain evidence="2 3">YIM 102701-2</strain>
    </source>
</reference>
<dbReference type="RefSeq" id="WP_125018604.1">
    <property type="nucleotide sequence ID" value="NZ_RQVQ01000012.1"/>
</dbReference>
<dbReference type="OrthoDB" id="9809549at2"/>
<evidence type="ECO:0000256" key="1">
    <source>
        <dbReference type="SAM" id="SignalP"/>
    </source>
</evidence>
<keyword evidence="3" id="KW-1185">Reference proteome</keyword>
<evidence type="ECO:0000313" key="2">
    <source>
        <dbReference type="EMBL" id="RRJ91164.1"/>
    </source>
</evidence>
<accession>A0A3P3W8Y3</accession>
<gene>
    <name evidence="2" type="ORF">EG240_06575</name>
</gene>
<sequence length="327" mass="36304">MKKILFVLTFVSAFTSNAQNAPIKNVNDKNASIPESKSQFNSSREIKITENLVGDLYQAKNKETVILLIAGSGPTDRNGNSLGMAENNSLKFLAQGLSEHEFNVFTYDKRVVSLLKNKSDLPDLDFQHGIEDAVTIVKFLKEKLKFKNVIIAGHSEGSLVGMVAAQKNASAFISLAGAGNSIDIILAEQLNKQAPMLNDEVSRILNQLKAGNRVTDVNPMLQGLFGEQNQTFLIEWISLNPAEEIAKLRMPILIINGTKDIQVSVTEAEILHQANPKSEVVIIENMNHIFKTIEKDEENIKSYNDPKLPINKELVSIITKFLQKNKF</sequence>
<dbReference type="Gene3D" id="3.40.50.1820">
    <property type="entry name" value="alpha/beta hydrolase"/>
    <property type="match status" value="1"/>
</dbReference>
<dbReference type="InterPro" id="IPR053145">
    <property type="entry name" value="AB_hydrolase_Est10"/>
</dbReference>
<comment type="caution">
    <text evidence="2">The sequence shown here is derived from an EMBL/GenBank/DDBJ whole genome shotgun (WGS) entry which is preliminary data.</text>
</comment>
<dbReference type="GO" id="GO:0052689">
    <property type="term" value="F:carboxylic ester hydrolase activity"/>
    <property type="evidence" value="ECO:0007669"/>
    <property type="project" value="TreeGrafter"/>
</dbReference>
<protein>
    <submittedName>
        <fullName evidence="2">Alpha/beta hydrolase</fullName>
    </submittedName>
</protein>
<feature type="signal peptide" evidence="1">
    <location>
        <begin position="1"/>
        <end position="20"/>
    </location>
</feature>
<keyword evidence="2" id="KW-0378">Hydrolase</keyword>
<keyword evidence="1" id="KW-0732">Signal</keyword>
<dbReference type="EMBL" id="RQVQ01000012">
    <property type="protein sequence ID" value="RRJ91164.1"/>
    <property type="molecule type" value="Genomic_DNA"/>
</dbReference>
<organism evidence="2 3">
    <name type="scientific">Paenimyroides tangerinum</name>
    <dbReference type="NCBI Taxonomy" id="2488728"/>
    <lineage>
        <taxon>Bacteria</taxon>
        <taxon>Pseudomonadati</taxon>
        <taxon>Bacteroidota</taxon>
        <taxon>Flavobacteriia</taxon>
        <taxon>Flavobacteriales</taxon>
        <taxon>Flavobacteriaceae</taxon>
        <taxon>Paenimyroides</taxon>
    </lineage>
</organism>
<dbReference type="PANTHER" id="PTHR43265">
    <property type="entry name" value="ESTERASE ESTD"/>
    <property type="match status" value="1"/>
</dbReference>
<evidence type="ECO:0000313" key="3">
    <source>
        <dbReference type="Proteomes" id="UP000275719"/>
    </source>
</evidence>
<dbReference type="SUPFAM" id="SSF53474">
    <property type="entry name" value="alpha/beta-Hydrolases"/>
    <property type="match status" value="1"/>
</dbReference>